<feature type="compositionally biased region" description="Basic and acidic residues" evidence="1">
    <location>
        <begin position="44"/>
        <end position="70"/>
    </location>
</feature>
<feature type="region of interest" description="Disordered" evidence="1">
    <location>
        <begin position="14"/>
        <end position="70"/>
    </location>
</feature>
<dbReference type="EMBL" id="JAUHHV010000007">
    <property type="protein sequence ID" value="KAK1418356.1"/>
    <property type="molecule type" value="Genomic_DNA"/>
</dbReference>
<reference evidence="2" key="1">
    <citation type="journal article" date="2023" name="bioRxiv">
        <title>Improved chromosome-level genome assembly for marigold (Tagetes erecta).</title>
        <authorList>
            <person name="Jiang F."/>
            <person name="Yuan L."/>
            <person name="Wang S."/>
            <person name="Wang H."/>
            <person name="Xu D."/>
            <person name="Wang A."/>
            <person name="Fan W."/>
        </authorList>
    </citation>
    <scope>NUCLEOTIDE SEQUENCE</scope>
    <source>
        <strain evidence="2">WSJ</strain>
        <tissue evidence="2">Leaf</tissue>
    </source>
</reference>
<gene>
    <name evidence="2" type="ORF">QVD17_27499</name>
</gene>
<protein>
    <submittedName>
        <fullName evidence="2">Uncharacterized protein</fullName>
    </submittedName>
</protein>
<dbReference type="AlphaFoldDB" id="A0AAD8KBJ1"/>
<sequence length="70" mass="7865">MYVVMICISCSSRVDQHRKTPWLDHPKATTPLRATPQGPPLHPPPKEETHPDKMGKTSPAKDRTLDLVKP</sequence>
<organism evidence="2 3">
    <name type="scientific">Tagetes erecta</name>
    <name type="common">African marigold</name>
    <dbReference type="NCBI Taxonomy" id="13708"/>
    <lineage>
        <taxon>Eukaryota</taxon>
        <taxon>Viridiplantae</taxon>
        <taxon>Streptophyta</taxon>
        <taxon>Embryophyta</taxon>
        <taxon>Tracheophyta</taxon>
        <taxon>Spermatophyta</taxon>
        <taxon>Magnoliopsida</taxon>
        <taxon>eudicotyledons</taxon>
        <taxon>Gunneridae</taxon>
        <taxon>Pentapetalae</taxon>
        <taxon>asterids</taxon>
        <taxon>campanulids</taxon>
        <taxon>Asterales</taxon>
        <taxon>Asteraceae</taxon>
        <taxon>Asteroideae</taxon>
        <taxon>Heliantheae alliance</taxon>
        <taxon>Tageteae</taxon>
        <taxon>Tagetes</taxon>
    </lineage>
</organism>
<proteinExistence type="predicted"/>
<dbReference type="Proteomes" id="UP001229421">
    <property type="component" value="Unassembled WGS sequence"/>
</dbReference>
<comment type="caution">
    <text evidence="2">The sequence shown here is derived from an EMBL/GenBank/DDBJ whole genome shotgun (WGS) entry which is preliminary data.</text>
</comment>
<name>A0AAD8KBJ1_TARER</name>
<evidence type="ECO:0000313" key="3">
    <source>
        <dbReference type="Proteomes" id="UP001229421"/>
    </source>
</evidence>
<accession>A0AAD8KBJ1</accession>
<keyword evidence="3" id="KW-1185">Reference proteome</keyword>
<evidence type="ECO:0000256" key="1">
    <source>
        <dbReference type="SAM" id="MobiDB-lite"/>
    </source>
</evidence>
<evidence type="ECO:0000313" key="2">
    <source>
        <dbReference type="EMBL" id="KAK1418356.1"/>
    </source>
</evidence>
<feature type="compositionally biased region" description="Basic and acidic residues" evidence="1">
    <location>
        <begin position="14"/>
        <end position="27"/>
    </location>
</feature>